<dbReference type="AlphaFoldDB" id="B6WTN1"/>
<organism evidence="1 2">
    <name type="scientific">Desulfovibrio piger ATCC 29098</name>
    <dbReference type="NCBI Taxonomy" id="411464"/>
    <lineage>
        <taxon>Bacteria</taxon>
        <taxon>Pseudomonadati</taxon>
        <taxon>Thermodesulfobacteriota</taxon>
        <taxon>Desulfovibrionia</taxon>
        <taxon>Desulfovibrionales</taxon>
        <taxon>Desulfovibrionaceae</taxon>
        <taxon>Desulfovibrio</taxon>
    </lineage>
</organism>
<reference evidence="1 2" key="2">
    <citation type="submission" date="2008-10" db="EMBL/GenBank/DDBJ databases">
        <authorList>
            <person name="Fulton L."/>
            <person name="Clifton S."/>
            <person name="Fulton B."/>
            <person name="Xu J."/>
            <person name="Minx P."/>
            <person name="Pepin K.H."/>
            <person name="Johnson M."/>
            <person name="Bhonagiri V."/>
            <person name="Nash W.E."/>
            <person name="Mardis E.R."/>
            <person name="Wilson R.K."/>
        </authorList>
    </citation>
    <scope>NUCLEOTIDE SEQUENCE [LARGE SCALE GENOMIC DNA]</scope>
    <source>
        <strain evidence="1 2">ATCC 29098</strain>
    </source>
</reference>
<evidence type="ECO:0000313" key="1">
    <source>
        <dbReference type="EMBL" id="EEB33622.1"/>
    </source>
</evidence>
<reference evidence="1 2" key="1">
    <citation type="submission" date="2008-10" db="EMBL/GenBank/DDBJ databases">
        <title>Draft genome sequence of Desulvovibrio piger (ATCC 29098).</title>
        <authorList>
            <person name="Sudarsanam P."/>
            <person name="Ley R."/>
            <person name="Guruge J."/>
            <person name="Turnbaugh P.J."/>
            <person name="Mahowald M."/>
            <person name="Liep D."/>
            <person name="Gordon J."/>
        </authorList>
    </citation>
    <scope>NUCLEOTIDE SEQUENCE [LARGE SCALE GENOMIC DNA]</scope>
    <source>
        <strain evidence="1 2">ATCC 29098</strain>
    </source>
</reference>
<dbReference type="Proteomes" id="UP000003676">
    <property type="component" value="Unassembled WGS sequence"/>
</dbReference>
<protein>
    <submittedName>
        <fullName evidence="1">Uncharacterized protein</fullName>
    </submittedName>
</protein>
<proteinExistence type="predicted"/>
<sequence length="67" mass="7455">MPPAGPLAHPEKPAPACAGQPSCRRPLFPAEKRVIAAFPTALSLTLQTYLPKLRRFLHCLRSQHERL</sequence>
<comment type="caution">
    <text evidence="1">The sequence shown here is derived from an EMBL/GenBank/DDBJ whole genome shotgun (WGS) entry which is preliminary data.</text>
</comment>
<name>B6WTN1_9BACT</name>
<dbReference type="EMBL" id="ABXU01000034">
    <property type="protein sequence ID" value="EEB33622.1"/>
    <property type="molecule type" value="Genomic_DNA"/>
</dbReference>
<gene>
    <name evidence="1" type="ORF">DESPIG_01437</name>
</gene>
<evidence type="ECO:0000313" key="2">
    <source>
        <dbReference type="Proteomes" id="UP000003676"/>
    </source>
</evidence>
<accession>B6WTN1</accession>
<dbReference type="HOGENOM" id="CLU_2805499_0_0_7"/>